<accession>A0ABR7GQ24</accession>
<gene>
    <name evidence="1" type="ORF">H8S02_10700</name>
</gene>
<sequence length="486" mass="55217">MKLLQRICLFAAIPVILALCVCRTPLRFGAQADALFGTVADTYEAGEETVEVSRTSLPQGSSVLLLRGWTLGGEDRCVMGSFQTAHRTLRSRAIWSTEIADDTLSVRWFDGQIWHDEPIRTGKYHSNTAFFLTGRDFSALCYTPQVWAFRENGSRQLADNWLGWIEADQTKNGWRLTFCTPRMKGSSTADFTFLTVADSSGIDWTRDGIPALWSNYRNAGDGRWCFDGYYTPSPETYIPTGNRVFFRNAASYMIRSFLYQAGSTRTARDLSIAMLDTMISEQSDDGCWPTLSGSTWLESEYGIGAGFFDTRFNTEFAGLLLLAEYRFPSDIYRDSLRRYCGFFKDFAENYHSETGLGGWFIPDYWHEGMSSVSHTSLNHQLAEILFLYRASDALADDSLSALADRMLLAVDETGEDWVLPDGNLHYQVSQDGEYGNTDYPYLTYDDLFKLQKYLSDRFSRTDPVLDLLMQHKRAWMDANGITAYMK</sequence>
<dbReference type="EMBL" id="JACOPK010000010">
    <property type="protein sequence ID" value="MBC5696407.1"/>
    <property type="molecule type" value="Genomic_DNA"/>
</dbReference>
<proteinExistence type="predicted"/>
<dbReference type="RefSeq" id="WP_186970511.1">
    <property type="nucleotide sequence ID" value="NZ_JACOPK010000010.1"/>
</dbReference>
<comment type="caution">
    <text evidence="1">The sequence shown here is derived from an EMBL/GenBank/DDBJ whole genome shotgun (WGS) entry which is preliminary data.</text>
</comment>
<keyword evidence="2" id="KW-1185">Reference proteome</keyword>
<reference evidence="1 2" key="1">
    <citation type="submission" date="2020-08" db="EMBL/GenBank/DDBJ databases">
        <title>Genome public.</title>
        <authorList>
            <person name="Liu C."/>
            <person name="Sun Q."/>
        </authorList>
    </citation>
    <scope>NUCLEOTIDE SEQUENCE [LARGE SCALE GENOMIC DNA]</scope>
    <source>
        <strain evidence="1 2">M2</strain>
    </source>
</reference>
<evidence type="ECO:0000313" key="2">
    <source>
        <dbReference type="Proteomes" id="UP000641741"/>
    </source>
</evidence>
<protein>
    <recommendedName>
        <fullName evidence="3">D-glucuronyl C5-epimerase C-terminal domain-containing protein</fullName>
    </recommendedName>
</protein>
<dbReference type="Proteomes" id="UP000641741">
    <property type="component" value="Unassembled WGS sequence"/>
</dbReference>
<evidence type="ECO:0000313" key="1">
    <source>
        <dbReference type="EMBL" id="MBC5696407.1"/>
    </source>
</evidence>
<name>A0ABR7GQ24_9FIRM</name>
<organism evidence="1 2">
    <name type="scientific">Agathobaculum hominis</name>
    <dbReference type="NCBI Taxonomy" id="2763014"/>
    <lineage>
        <taxon>Bacteria</taxon>
        <taxon>Bacillati</taxon>
        <taxon>Bacillota</taxon>
        <taxon>Clostridia</taxon>
        <taxon>Eubacteriales</taxon>
        <taxon>Butyricicoccaceae</taxon>
        <taxon>Agathobaculum</taxon>
    </lineage>
</organism>
<evidence type="ECO:0008006" key="3">
    <source>
        <dbReference type="Google" id="ProtNLM"/>
    </source>
</evidence>